<gene>
    <name evidence="1" type="ORF">OVA965_LOCUS13356</name>
    <name evidence="2" type="ORF">TMI583_LOCUS13358</name>
</gene>
<sequence>MINQRRNFDPRFSLNNSQEEVEPQNSMTTLQSVSYERLKEMMTYNNETLLQQWHAAQHSQQAQTEYENQSYLNAPIQTQAPVQQRSPGVLEQGTPSKRAKVIHNTSMNNYVSVQSQHVQNDQIPDQFQQNSQHQTNIQQETYNNEQRKLSWNVLKYATSHELPPFIVKFEDEENLQRNRLPGAIHVKSLIQNDLLKAGIKFGGFSLIRPVGKRFKLYVNSRDDYHKLLVSDKWPENCGDKKIFILKPKFIPSQFSLVVRNVPQALPKDTVEREINYSITTATNLRILVSKYPKKTVDYRFDVPDLAEYKLALEQGVIGVGNVIRQVTEYIPANRVLYCSKCWLIGHRIRDCQEPLFKCRTCLNDLTPNQHHECSLKTKCAQCNNNHLSTAPTCPINQKYRDQLNYEVKQAITEGKIEATLVNNRPVVPSRNSSEYPLLNEVYKPTTSGWKINRNNQVLDDQNTDDVYRLIRTHQVNVENRINEMGKVLNGFLPAVVTFLETIVKCIAVPMADDDLVKQQIKEECKKQLDGVLKPILVISKSFMANFNDQISSDYDLHNGSVPGTLIGENNQQTRLTNTSRSKSLSEVPNT</sequence>
<proteinExistence type="predicted"/>
<dbReference type="Proteomes" id="UP000682733">
    <property type="component" value="Unassembled WGS sequence"/>
</dbReference>
<name>A0A8S2DJI9_9BILA</name>
<dbReference type="EMBL" id="CAJNOK010005545">
    <property type="protein sequence ID" value="CAF0976477.1"/>
    <property type="molecule type" value="Genomic_DNA"/>
</dbReference>
<organism evidence="1 3">
    <name type="scientific">Didymodactylos carnosus</name>
    <dbReference type="NCBI Taxonomy" id="1234261"/>
    <lineage>
        <taxon>Eukaryota</taxon>
        <taxon>Metazoa</taxon>
        <taxon>Spiralia</taxon>
        <taxon>Gnathifera</taxon>
        <taxon>Rotifera</taxon>
        <taxon>Eurotatoria</taxon>
        <taxon>Bdelloidea</taxon>
        <taxon>Philodinida</taxon>
        <taxon>Philodinidae</taxon>
        <taxon>Didymodactylos</taxon>
    </lineage>
</organism>
<protein>
    <submittedName>
        <fullName evidence="1">Uncharacterized protein</fullName>
    </submittedName>
</protein>
<evidence type="ECO:0000313" key="3">
    <source>
        <dbReference type="Proteomes" id="UP000677228"/>
    </source>
</evidence>
<comment type="caution">
    <text evidence="1">The sequence shown here is derived from an EMBL/GenBank/DDBJ whole genome shotgun (WGS) entry which is preliminary data.</text>
</comment>
<evidence type="ECO:0000313" key="1">
    <source>
        <dbReference type="EMBL" id="CAF0976477.1"/>
    </source>
</evidence>
<reference evidence="1" key="1">
    <citation type="submission" date="2021-02" db="EMBL/GenBank/DDBJ databases">
        <authorList>
            <person name="Nowell W R."/>
        </authorList>
    </citation>
    <scope>NUCLEOTIDE SEQUENCE</scope>
</reference>
<dbReference type="AlphaFoldDB" id="A0A8S2DJI9"/>
<evidence type="ECO:0000313" key="2">
    <source>
        <dbReference type="EMBL" id="CAF3747242.1"/>
    </source>
</evidence>
<dbReference type="EMBL" id="CAJOBA010005550">
    <property type="protein sequence ID" value="CAF3747242.1"/>
    <property type="molecule type" value="Genomic_DNA"/>
</dbReference>
<accession>A0A8S2DJI9</accession>
<dbReference type="Proteomes" id="UP000677228">
    <property type="component" value="Unassembled WGS sequence"/>
</dbReference>